<protein>
    <submittedName>
        <fullName evidence="2">Protein kinase domain-containing protein</fullName>
    </submittedName>
</protein>
<keyword evidence="2" id="KW-0418">Kinase</keyword>
<dbReference type="SUPFAM" id="SSF56112">
    <property type="entry name" value="Protein kinase-like (PK-like)"/>
    <property type="match status" value="1"/>
</dbReference>
<evidence type="ECO:0000259" key="1">
    <source>
        <dbReference type="PROSITE" id="PS50011"/>
    </source>
</evidence>
<gene>
    <name evidence="2" type="ORF">CGGC5_637</name>
</gene>
<name>L2G798_COLFN</name>
<reference evidence="2" key="1">
    <citation type="submission" date="2012-08" db="EMBL/GenBank/DDBJ databases">
        <title>Genome analysis of Colletotrichum orbiculare and Colletotrichum fructicola.</title>
        <authorList>
            <person name="Gan P.H.P."/>
            <person name="Ikeda K."/>
            <person name="Irieda H."/>
            <person name="Narusaka M."/>
            <person name="O'Connell R.J."/>
            <person name="Narusaka Y."/>
            <person name="Takano Y."/>
            <person name="Kubo Y."/>
            <person name="Shirasu K."/>
        </authorList>
    </citation>
    <scope>NUCLEOTIDE SEQUENCE</scope>
    <source>
        <strain evidence="2">Nara gc5</strain>
    </source>
</reference>
<accession>L2G798</accession>
<dbReference type="GO" id="GO:0005524">
    <property type="term" value="F:ATP binding"/>
    <property type="evidence" value="ECO:0007669"/>
    <property type="project" value="InterPro"/>
</dbReference>
<dbReference type="InterPro" id="IPR000719">
    <property type="entry name" value="Prot_kinase_dom"/>
</dbReference>
<dbReference type="STRING" id="1213859.L2G798"/>
<dbReference type="Pfam" id="PF00069">
    <property type="entry name" value="Pkinase"/>
    <property type="match status" value="1"/>
</dbReference>
<feature type="domain" description="Protein kinase" evidence="1">
    <location>
        <begin position="148"/>
        <end position="378"/>
    </location>
</feature>
<dbReference type="InterPro" id="IPR011009">
    <property type="entry name" value="Kinase-like_dom_sf"/>
</dbReference>
<dbReference type="Gene3D" id="1.10.510.10">
    <property type="entry name" value="Transferase(Phosphotransferase) domain 1"/>
    <property type="match status" value="1"/>
</dbReference>
<sequence length="378" mass="43768">MQCCSGITEFRQYVSDYIERNGCYGRNGYNERAPFIPRVALNEFWSTERIENVLRSPPERIKASSNTIKSRYIVVFSILVFTSQPQHILAFLQAAIEDTQLPLATTPYVFSETSESRIFDDFHKHQWKFCPLEFDTEYIQNRRRILPYHIVPIVDKSRISSDGTEEEEDVNVYEVTIHPKCFHPTVQIMYENEVDMYSQLVRERAFDHVIRYYGSFETAGLRTIVLEHANGGSLKSFFRTHPPPRSQGSCERFWNSLMGLLRGLENIHEMNETQEYSKGAWILRGTHQDIKPQNILVCTNSNEDTYNVTFKFVDMGTGNIRKMKNQGLDRDAMDQAGNGMYSGPEACRDDGEAKGIRGNSDEASTRELFTMETVYWML</sequence>
<proteinExistence type="predicted"/>
<keyword evidence="2" id="KW-0808">Transferase</keyword>
<dbReference type="GO" id="GO:0007165">
    <property type="term" value="P:signal transduction"/>
    <property type="evidence" value="ECO:0007669"/>
    <property type="project" value="TreeGrafter"/>
</dbReference>
<dbReference type="PANTHER" id="PTHR48011:SF84">
    <property type="entry name" value="KINASE, PUTATIVE-RELATED"/>
    <property type="match status" value="1"/>
</dbReference>
<dbReference type="PROSITE" id="PS50011">
    <property type="entry name" value="PROTEIN_KINASE_DOM"/>
    <property type="match status" value="1"/>
</dbReference>
<dbReference type="HOGENOM" id="CLU_709891_0_0_1"/>
<dbReference type="GO" id="GO:0004672">
    <property type="term" value="F:protein kinase activity"/>
    <property type="evidence" value="ECO:0007669"/>
    <property type="project" value="InterPro"/>
</dbReference>
<dbReference type="AlphaFoldDB" id="L2G798"/>
<evidence type="ECO:0000313" key="2">
    <source>
        <dbReference type="EMBL" id="ELA34477.1"/>
    </source>
</evidence>
<dbReference type="InterPro" id="IPR052751">
    <property type="entry name" value="Plant_MAPKKK"/>
</dbReference>
<dbReference type="PANTHER" id="PTHR48011">
    <property type="entry name" value="CCR4-NOT TRANSCRIPTIONAL COMPLEX SUBUNIT CAF120-RELATED"/>
    <property type="match status" value="1"/>
</dbReference>
<organism evidence="2">
    <name type="scientific">Colletotrichum fructicola (strain Nara gc5)</name>
    <name type="common">Anthracnose fungus</name>
    <name type="synonym">Colletotrichum gloeosporioides (strain Nara gc5)</name>
    <dbReference type="NCBI Taxonomy" id="1213859"/>
    <lineage>
        <taxon>Eukaryota</taxon>
        <taxon>Fungi</taxon>
        <taxon>Dikarya</taxon>
        <taxon>Ascomycota</taxon>
        <taxon>Pezizomycotina</taxon>
        <taxon>Sordariomycetes</taxon>
        <taxon>Hypocreomycetidae</taxon>
        <taxon>Glomerellales</taxon>
        <taxon>Glomerellaceae</taxon>
        <taxon>Colletotrichum</taxon>
        <taxon>Colletotrichum gloeosporioides species complex</taxon>
    </lineage>
</organism>
<dbReference type="EMBL" id="KB020614">
    <property type="protein sequence ID" value="ELA34477.1"/>
    <property type="molecule type" value="Genomic_DNA"/>
</dbReference>